<dbReference type="PANTHER" id="PTHR21683:SF2">
    <property type="entry name" value="COILED-COIL DOMAIN-CONTAINING PROTEIN 42 LIKE-2-LIKE"/>
    <property type="match status" value="1"/>
</dbReference>
<dbReference type="EMBL" id="JAGTXO010000010">
    <property type="protein sequence ID" value="KAG8465703.1"/>
    <property type="molecule type" value="Genomic_DNA"/>
</dbReference>
<accession>A0A8J5XJD3</accession>
<name>A0A8J5XJD3_DIALT</name>
<feature type="compositionally biased region" description="Low complexity" evidence="3">
    <location>
        <begin position="318"/>
        <end position="330"/>
    </location>
</feature>
<dbReference type="Pfam" id="PF13863">
    <property type="entry name" value="DUF4200"/>
    <property type="match status" value="1"/>
</dbReference>
<dbReference type="InterPro" id="IPR025252">
    <property type="entry name" value="DUF4200"/>
</dbReference>
<dbReference type="GO" id="GO:0005856">
    <property type="term" value="C:cytoskeleton"/>
    <property type="evidence" value="ECO:0007669"/>
    <property type="project" value="UniProtKB-ARBA"/>
</dbReference>
<dbReference type="PANTHER" id="PTHR21683">
    <property type="entry name" value="COILED-COIL DOMAIN-CONTAINING PROTEIN 42 LIKE-2-LIKE-RELATED"/>
    <property type="match status" value="1"/>
</dbReference>
<comment type="caution">
    <text evidence="5">The sequence shown here is derived from an EMBL/GenBank/DDBJ whole genome shotgun (WGS) entry which is preliminary data.</text>
</comment>
<feature type="compositionally biased region" description="Low complexity" evidence="3">
    <location>
        <begin position="346"/>
        <end position="361"/>
    </location>
</feature>
<evidence type="ECO:0000313" key="5">
    <source>
        <dbReference type="EMBL" id="KAG8465703.1"/>
    </source>
</evidence>
<evidence type="ECO:0000256" key="3">
    <source>
        <dbReference type="SAM" id="MobiDB-lite"/>
    </source>
</evidence>
<feature type="coiled-coil region" evidence="2">
    <location>
        <begin position="37"/>
        <end position="68"/>
    </location>
</feature>
<evidence type="ECO:0000259" key="4">
    <source>
        <dbReference type="Pfam" id="PF13863"/>
    </source>
</evidence>
<dbReference type="OMA" id="NIHARCI"/>
<keyword evidence="1 2" id="KW-0175">Coiled coil</keyword>
<gene>
    <name evidence="5" type="ORF">KFE25_003010</name>
</gene>
<dbReference type="AlphaFoldDB" id="A0A8J5XJD3"/>
<dbReference type="InterPro" id="IPR051147">
    <property type="entry name" value="CFAP_domain-containing"/>
</dbReference>
<feature type="domain" description="DUF4200" evidence="4">
    <location>
        <begin position="37"/>
        <end position="154"/>
    </location>
</feature>
<keyword evidence="6" id="KW-1185">Reference proteome</keyword>
<feature type="region of interest" description="Disordered" evidence="3">
    <location>
        <begin position="311"/>
        <end position="330"/>
    </location>
</feature>
<feature type="compositionally biased region" description="Polar residues" evidence="3">
    <location>
        <begin position="416"/>
        <end position="425"/>
    </location>
</feature>
<sequence length="425" mass="46172">MAMSSSDAFVTQPDPMAFLNAEMASAQRGETSQSTLLLQKKKEMMDVQQQLDRKKDEYRQRMQACQERELELSSKQDQLRDRVQKFDKFLRDNDTKRARAFRKEQEEVKAHDGKVVETRSLADSLNQLSGARASVERTLAHDERYERYLLHVCDTTEDFQEIADILMRHATLVASSDDLLSRVTRATADAEETRATLASYVKEAQTETLVLNSEIAALQQQLEAETSIVEQREAVINRNEGGAKERSRELGEITMAIQNIHARCIRSKLHGSAKDAPARHEPTVSIADILPLLSAIETRVTDLQAVMRAMREHKRASGAPGTGDARAGADAAVDGVSGTRAATGLSAPTLSASGAPSASAAGVGGARQPTRSSEEASVDGGRHASVARVGERVQRLNVRELGMPASRASNAADPGSAQSTLVPVG</sequence>
<evidence type="ECO:0000256" key="1">
    <source>
        <dbReference type="ARBA" id="ARBA00023054"/>
    </source>
</evidence>
<organism evidence="5 6">
    <name type="scientific">Diacronema lutheri</name>
    <name type="common">Unicellular marine alga</name>
    <name type="synonym">Monochrysis lutheri</name>
    <dbReference type="NCBI Taxonomy" id="2081491"/>
    <lineage>
        <taxon>Eukaryota</taxon>
        <taxon>Haptista</taxon>
        <taxon>Haptophyta</taxon>
        <taxon>Pavlovophyceae</taxon>
        <taxon>Pavlovales</taxon>
        <taxon>Pavlovaceae</taxon>
        <taxon>Diacronema</taxon>
    </lineage>
</organism>
<feature type="compositionally biased region" description="Basic and acidic residues" evidence="3">
    <location>
        <begin position="389"/>
        <end position="398"/>
    </location>
</feature>
<feature type="region of interest" description="Disordered" evidence="3">
    <location>
        <begin position="346"/>
        <end position="425"/>
    </location>
</feature>
<evidence type="ECO:0000256" key="2">
    <source>
        <dbReference type="SAM" id="Coils"/>
    </source>
</evidence>
<dbReference type="OrthoDB" id="2134857at2759"/>
<proteinExistence type="predicted"/>
<protein>
    <recommendedName>
        <fullName evidence="4">DUF4200 domain-containing protein</fullName>
    </recommendedName>
</protein>
<evidence type="ECO:0000313" key="6">
    <source>
        <dbReference type="Proteomes" id="UP000751190"/>
    </source>
</evidence>
<dbReference type="Proteomes" id="UP000751190">
    <property type="component" value="Unassembled WGS sequence"/>
</dbReference>
<reference evidence="5" key="1">
    <citation type="submission" date="2021-05" db="EMBL/GenBank/DDBJ databases">
        <title>The genome of the haptophyte Pavlova lutheri (Diacronema luteri, Pavlovales) - a model for lipid biosynthesis in eukaryotic algae.</title>
        <authorList>
            <person name="Hulatt C.J."/>
            <person name="Posewitz M.C."/>
        </authorList>
    </citation>
    <scope>NUCLEOTIDE SEQUENCE</scope>
    <source>
        <strain evidence="5">NIVA-4/92</strain>
    </source>
</reference>